<evidence type="ECO:0000256" key="3">
    <source>
        <dbReference type="ARBA" id="ARBA00022679"/>
    </source>
</evidence>
<organism evidence="5 6">
    <name type="scientific">Exocentrus adspersus</name>
    <dbReference type="NCBI Taxonomy" id="1586481"/>
    <lineage>
        <taxon>Eukaryota</taxon>
        <taxon>Metazoa</taxon>
        <taxon>Ecdysozoa</taxon>
        <taxon>Arthropoda</taxon>
        <taxon>Hexapoda</taxon>
        <taxon>Insecta</taxon>
        <taxon>Pterygota</taxon>
        <taxon>Neoptera</taxon>
        <taxon>Endopterygota</taxon>
        <taxon>Coleoptera</taxon>
        <taxon>Polyphaga</taxon>
        <taxon>Cucujiformia</taxon>
        <taxon>Chrysomeloidea</taxon>
        <taxon>Cerambycidae</taxon>
        <taxon>Lamiinae</taxon>
        <taxon>Acanthocinini</taxon>
        <taxon>Exocentrus</taxon>
    </lineage>
</organism>
<dbReference type="Gene3D" id="3.40.50.2000">
    <property type="entry name" value="Glycogen Phosphorylase B"/>
    <property type="match status" value="3"/>
</dbReference>
<accession>A0AAV8VFD1</accession>
<keyword evidence="4" id="KW-1133">Transmembrane helix</keyword>
<sequence length="1031" mass="116735">MRFLVSNVSVVTFIICIGLRSAYSANILFVSVTPSLSHQKAFQPVWKELSLRGHNVHAVTTNPLKDPALRNLTEYDLGTLYDALNRNVSADARNYLLQKPSFFMVFLKDSFVTSLFSKLGERAFEHEEMQKLLKTDIKFDVVIVEWLFPTMSAFGAKYKCPLIGISSLGAPIVALDAIGNPSHPISSPDHNLPVTRDMSFRERLMSCLYSVYVRAWYHLVVLPREDRSIKKYLGEDLPYIGDIERNISVLLLNRNPVFHRVLPVVPAVVELGGISLNRTKPPLAKDLQKFLDESKQGAIYFSLGSNLKSIYLPNSTLSLLLEVFGKLPYNVVLKWENDTLPGKPNNVFISKWLPQLTVLDHPNTKLFIMQGGLQSSEEAILAKVPIIGFPTHSDQTVNVDTFVKYGVGIALDLDYLTPEQLKSAIHEIMTNKSYEINARTLAGLMYDQPVDGLKRAVWWIEYVIRHKGARHLRSPILDIPWWQYFMLDVIGFFVGSLMLNTAVSLVTMKMNLQNLGVVLLLVYVAEAANILGIFMVPSYSHQVVYQPIWRELSLRGHKVTVYTPNPLKDPTLTNLTEIDLSFSYDIWNKFGSSNFDKHSKIEETKGVFTAFHAVFEAQMSSPEMQKLLASKNKEKYDLFLVEYLYPSMYPFKDVFDCPMVGISSLPLTATGLEAMGNLKHPVLDPEFLLTFSTDLSFRERVTSVLFHTLIKINYVLSLGPKLNAEARKFFGPETRDVIAVARDASLVLGNFNYITQNVRPNVPAFVELAGIHLKPPQPLPKDLKKFLDDSNEGVVYFSLGTNVKSSLLPQDTLTTIISAFSELPYKVLFKFETDNLKNISNFPANVEIRQWIPQQDVLRHPNLKLFVTQGGLQSIDEALNAKVPMLIMPFFGDQDFNADKMVRSGAALSIDLYDFSKEELVEKINKLIQNPEFKKTVSDLGSRAFDQQVPPLEKAVWWIEYVIRHNGAHHLKYKAVHMPFYQYYLLDVLCFVLGVLAAIVYLLVKIYKLCVTVLKYLGGVRVTKSSLKKSQ</sequence>
<dbReference type="Pfam" id="PF00201">
    <property type="entry name" value="UDPGT"/>
    <property type="match status" value="2"/>
</dbReference>
<dbReference type="PROSITE" id="PS00375">
    <property type="entry name" value="UDPGT"/>
    <property type="match status" value="2"/>
</dbReference>
<feature type="transmembrane region" description="Helical" evidence="4">
    <location>
        <begin position="981"/>
        <end position="1004"/>
    </location>
</feature>
<keyword evidence="4" id="KW-0812">Transmembrane</keyword>
<dbReference type="InterPro" id="IPR002213">
    <property type="entry name" value="UDP_glucos_trans"/>
</dbReference>
<dbReference type="PANTHER" id="PTHR48043:SF159">
    <property type="entry name" value="EG:EG0003.4 PROTEIN-RELATED"/>
    <property type="match status" value="1"/>
</dbReference>
<dbReference type="InterPro" id="IPR035595">
    <property type="entry name" value="UDP_glycos_trans_CS"/>
</dbReference>
<dbReference type="AlphaFoldDB" id="A0AAV8VFD1"/>
<dbReference type="InterPro" id="IPR050271">
    <property type="entry name" value="UDP-glycosyltransferase"/>
</dbReference>
<dbReference type="PANTHER" id="PTHR48043">
    <property type="entry name" value="EG:EG0003.4 PROTEIN-RELATED"/>
    <property type="match status" value="1"/>
</dbReference>
<keyword evidence="4" id="KW-0472">Membrane</keyword>
<reference evidence="5 6" key="1">
    <citation type="journal article" date="2023" name="Insect Mol. Biol.">
        <title>Genome sequencing provides insights into the evolution of gene families encoding plant cell wall-degrading enzymes in longhorned beetles.</title>
        <authorList>
            <person name="Shin N.R."/>
            <person name="Okamura Y."/>
            <person name="Kirsch R."/>
            <person name="Pauchet Y."/>
        </authorList>
    </citation>
    <scope>NUCLEOTIDE SEQUENCE [LARGE SCALE GENOMIC DNA]</scope>
    <source>
        <strain evidence="5">EAD_L_NR</strain>
    </source>
</reference>
<evidence type="ECO:0000313" key="6">
    <source>
        <dbReference type="Proteomes" id="UP001159042"/>
    </source>
</evidence>
<keyword evidence="2" id="KW-0328">Glycosyltransferase</keyword>
<proteinExistence type="inferred from homology"/>
<keyword evidence="3" id="KW-0808">Transferase</keyword>
<evidence type="ECO:0000256" key="4">
    <source>
        <dbReference type="SAM" id="Phobius"/>
    </source>
</evidence>
<dbReference type="FunFam" id="3.40.50.2000:FF:000050">
    <property type="entry name" value="UDP-glucuronosyltransferase"/>
    <property type="match status" value="2"/>
</dbReference>
<evidence type="ECO:0000256" key="1">
    <source>
        <dbReference type="ARBA" id="ARBA00009995"/>
    </source>
</evidence>
<dbReference type="CDD" id="cd03784">
    <property type="entry name" value="GT1_Gtf-like"/>
    <property type="match status" value="2"/>
</dbReference>
<evidence type="ECO:0008006" key="7">
    <source>
        <dbReference type="Google" id="ProtNLM"/>
    </source>
</evidence>
<dbReference type="Proteomes" id="UP001159042">
    <property type="component" value="Unassembled WGS sequence"/>
</dbReference>
<dbReference type="SUPFAM" id="SSF53756">
    <property type="entry name" value="UDP-Glycosyltransferase/glycogen phosphorylase"/>
    <property type="match status" value="2"/>
</dbReference>
<evidence type="ECO:0000313" key="5">
    <source>
        <dbReference type="EMBL" id="KAJ8912888.1"/>
    </source>
</evidence>
<gene>
    <name evidence="5" type="ORF">NQ315_011211</name>
</gene>
<name>A0AAV8VFD1_9CUCU</name>
<dbReference type="EMBL" id="JANEYG010000108">
    <property type="protein sequence ID" value="KAJ8912888.1"/>
    <property type="molecule type" value="Genomic_DNA"/>
</dbReference>
<comment type="caution">
    <text evidence="5">The sequence shown here is derived from an EMBL/GenBank/DDBJ whole genome shotgun (WGS) entry which is preliminary data.</text>
</comment>
<protein>
    <recommendedName>
        <fullName evidence="7">UDP-glycosyltransferases domain-containing protein</fullName>
    </recommendedName>
</protein>
<comment type="similarity">
    <text evidence="1">Belongs to the UDP-glycosyltransferase family.</text>
</comment>
<feature type="transmembrane region" description="Helical" evidence="4">
    <location>
        <begin position="481"/>
        <end position="503"/>
    </location>
</feature>
<dbReference type="GO" id="GO:0008194">
    <property type="term" value="F:UDP-glycosyltransferase activity"/>
    <property type="evidence" value="ECO:0007669"/>
    <property type="project" value="InterPro"/>
</dbReference>
<evidence type="ECO:0000256" key="2">
    <source>
        <dbReference type="ARBA" id="ARBA00022676"/>
    </source>
</evidence>
<keyword evidence="6" id="KW-1185">Reference proteome</keyword>
<feature type="transmembrane region" description="Helical" evidence="4">
    <location>
        <begin position="515"/>
        <end position="536"/>
    </location>
</feature>